<protein>
    <recommendedName>
        <fullName evidence="4">Thiazole-containing bacteriocin maturation protein</fullName>
    </recommendedName>
</protein>
<keyword evidence="3" id="KW-1185">Reference proteome</keyword>
<comment type="caution">
    <text evidence="2">The sequence shown here is derived from an EMBL/GenBank/DDBJ whole genome shotgun (WGS) entry which is preliminary data.</text>
</comment>
<organism evidence="2 3">
    <name type="scientific">Cohnella xylanilytica</name>
    <dbReference type="NCBI Taxonomy" id="557555"/>
    <lineage>
        <taxon>Bacteria</taxon>
        <taxon>Bacillati</taxon>
        <taxon>Bacillota</taxon>
        <taxon>Bacilli</taxon>
        <taxon>Bacillales</taxon>
        <taxon>Paenibacillaceae</taxon>
        <taxon>Cohnella</taxon>
    </lineage>
</organism>
<sequence length="505" mass="54007">MNFNGRGGSRSEKDGSAVLLVGTDPLLTIVETELRKTGCTPVRLSLAGSASGSAEPAWGEAIREARWVLFAAGERDAAELPALEEACRQARVPLLPAVIARGTGVAGPLADPDSGWGWEAAWRRLRLPAQVRENSDSAEDGTAAMLANVLASEWRLECSQPGRSRLRDRLYLLDLRTAEGSFHPFHPHPLAGGKRFSPMKLGIERPSEPGPRSGLEPDGSGELGLLEVIGRLTSPATGILRVWDEGDLAQLPLSLCRVRAADPLAADGASLLPEEIAAGLTHREARKEAGLTGIEAYVARMAGSEERMARTYDWFGIGAGGTVPEAFNRALSRGLARRAEKAAAARPAAVRERRLGTIEDVHCRYCWRALTIELGTPPVLGEGEDRLGFPTMWVRAGGRWHAGAGLNRTLALRSALQSALLSVCPPRPGAAPAAGREVRATTAAAEAPPLDIPETEEPSSARLAEDALRIVMANKYRLSIYELAMEPILRREFAGVLGLVLEEGP</sequence>
<evidence type="ECO:0000313" key="3">
    <source>
        <dbReference type="Proteomes" id="UP000553776"/>
    </source>
</evidence>
<dbReference type="Gene3D" id="3.40.50.720">
    <property type="entry name" value="NAD(P)-binding Rossmann-like Domain"/>
    <property type="match status" value="1"/>
</dbReference>
<dbReference type="EMBL" id="JACJVR010000057">
    <property type="protein sequence ID" value="MBB6692668.1"/>
    <property type="molecule type" value="Genomic_DNA"/>
</dbReference>
<dbReference type="RefSeq" id="WP_185136657.1">
    <property type="nucleotide sequence ID" value="NZ_JACJVR010000057.1"/>
</dbReference>
<name>A0A841U0F3_9BACL</name>
<feature type="compositionally biased region" description="Low complexity" evidence="1">
    <location>
        <begin position="430"/>
        <end position="447"/>
    </location>
</feature>
<gene>
    <name evidence="2" type="ORF">H7B90_14760</name>
</gene>
<accession>A0A841U0F3</accession>
<proteinExistence type="predicted"/>
<reference evidence="2 3" key="1">
    <citation type="submission" date="2020-08" db="EMBL/GenBank/DDBJ databases">
        <title>Cohnella phylogeny.</title>
        <authorList>
            <person name="Dunlap C."/>
        </authorList>
    </citation>
    <scope>NUCLEOTIDE SEQUENCE [LARGE SCALE GENOMIC DNA]</scope>
    <source>
        <strain evidence="2 3">DSM 25239</strain>
    </source>
</reference>
<evidence type="ECO:0008006" key="4">
    <source>
        <dbReference type="Google" id="ProtNLM"/>
    </source>
</evidence>
<evidence type="ECO:0000313" key="2">
    <source>
        <dbReference type="EMBL" id="MBB6692668.1"/>
    </source>
</evidence>
<dbReference type="AlphaFoldDB" id="A0A841U0F3"/>
<evidence type="ECO:0000256" key="1">
    <source>
        <dbReference type="SAM" id="MobiDB-lite"/>
    </source>
</evidence>
<feature type="region of interest" description="Disordered" evidence="1">
    <location>
        <begin position="427"/>
        <end position="458"/>
    </location>
</feature>
<dbReference type="Proteomes" id="UP000553776">
    <property type="component" value="Unassembled WGS sequence"/>
</dbReference>